<dbReference type="EMBL" id="RXLQ01000011">
    <property type="protein sequence ID" value="RSZ57146.1"/>
    <property type="molecule type" value="Genomic_DNA"/>
</dbReference>
<dbReference type="EC" id="5.1.3.14" evidence="4"/>
<dbReference type="AlphaFoldDB" id="A0A430HI10"/>
<evidence type="ECO:0000256" key="3">
    <source>
        <dbReference type="ARBA" id="ARBA00038209"/>
    </source>
</evidence>
<feature type="domain" description="UDP-N-acetylglucosamine 2-epimerase" evidence="6">
    <location>
        <begin position="28"/>
        <end position="378"/>
    </location>
</feature>
<dbReference type="SUPFAM" id="SSF53756">
    <property type="entry name" value="UDP-Glycosyltransferase/glycogen phosphorylase"/>
    <property type="match status" value="1"/>
</dbReference>
<dbReference type="PANTHER" id="PTHR43174">
    <property type="entry name" value="UDP-N-ACETYLGLUCOSAMINE 2-EPIMERASE"/>
    <property type="match status" value="1"/>
</dbReference>
<comment type="caution">
    <text evidence="7">The sequence shown here is derived from an EMBL/GenBank/DDBJ whole genome shotgun (WGS) entry which is preliminary data.</text>
</comment>
<dbReference type="OrthoDB" id="9803238at2"/>
<protein>
    <recommendedName>
        <fullName evidence="4">UDP-N-acetylglucosamine 2-epimerase (non-hydrolyzing)</fullName>
        <ecNumber evidence="4">5.1.3.14</ecNumber>
    </recommendedName>
</protein>
<evidence type="ECO:0000313" key="7">
    <source>
        <dbReference type="EMBL" id="RSZ57146.1"/>
    </source>
</evidence>
<dbReference type="PANTHER" id="PTHR43174:SF2">
    <property type="entry name" value="UDP-N-ACETYLGLUCOSAMINE 2-EPIMERASE"/>
    <property type="match status" value="1"/>
</dbReference>
<proteinExistence type="inferred from homology"/>
<evidence type="ECO:0000259" key="6">
    <source>
        <dbReference type="Pfam" id="PF02350"/>
    </source>
</evidence>
<evidence type="ECO:0000313" key="8">
    <source>
        <dbReference type="Proteomes" id="UP000278085"/>
    </source>
</evidence>
<dbReference type="NCBIfam" id="TIGR00236">
    <property type="entry name" value="wecB"/>
    <property type="match status" value="1"/>
</dbReference>
<organism evidence="7 8">
    <name type="scientific">Massilia atriviolacea</name>
    <dbReference type="NCBI Taxonomy" id="2495579"/>
    <lineage>
        <taxon>Bacteria</taxon>
        <taxon>Pseudomonadati</taxon>
        <taxon>Pseudomonadota</taxon>
        <taxon>Betaproteobacteria</taxon>
        <taxon>Burkholderiales</taxon>
        <taxon>Oxalobacteraceae</taxon>
        <taxon>Telluria group</taxon>
        <taxon>Massilia</taxon>
    </lineage>
</organism>
<accession>A0A430HI10</accession>
<comment type="similarity">
    <text evidence="3 5">Belongs to the UDP-N-acetylglucosamine 2-epimerase family.</text>
</comment>
<dbReference type="InterPro" id="IPR003331">
    <property type="entry name" value="UDP_GlcNAc_Epimerase_2_dom"/>
</dbReference>
<keyword evidence="1 5" id="KW-0413">Isomerase</keyword>
<dbReference type="Pfam" id="PF02350">
    <property type="entry name" value="Epimerase_2"/>
    <property type="match status" value="1"/>
</dbReference>
<evidence type="ECO:0000256" key="4">
    <source>
        <dbReference type="ARBA" id="ARBA00038858"/>
    </source>
</evidence>
<evidence type="ECO:0000256" key="1">
    <source>
        <dbReference type="ARBA" id="ARBA00023235"/>
    </source>
</evidence>
<dbReference type="GO" id="GO:0008761">
    <property type="term" value="F:UDP-N-acetylglucosamine 2-epimerase activity"/>
    <property type="evidence" value="ECO:0007669"/>
    <property type="project" value="UniProtKB-EC"/>
</dbReference>
<dbReference type="InterPro" id="IPR029767">
    <property type="entry name" value="WecB-like"/>
</dbReference>
<evidence type="ECO:0000256" key="2">
    <source>
        <dbReference type="ARBA" id="ARBA00036080"/>
    </source>
</evidence>
<dbReference type="CDD" id="cd03786">
    <property type="entry name" value="GTB_UDP-GlcNAc_2-Epimerase"/>
    <property type="match status" value="1"/>
</dbReference>
<comment type="catalytic activity">
    <reaction evidence="2">
        <text>UDP-N-acetyl-alpha-D-glucosamine = UDP-N-acetyl-alpha-D-mannosamine</text>
        <dbReference type="Rhea" id="RHEA:17213"/>
        <dbReference type="ChEBI" id="CHEBI:57705"/>
        <dbReference type="ChEBI" id="CHEBI:68623"/>
        <dbReference type="EC" id="5.1.3.14"/>
    </reaction>
</comment>
<evidence type="ECO:0000256" key="5">
    <source>
        <dbReference type="RuleBase" id="RU003513"/>
    </source>
</evidence>
<reference evidence="7 8" key="1">
    <citation type="submission" date="2018-12" db="EMBL/GenBank/DDBJ databases">
        <authorList>
            <person name="Yang E."/>
        </authorList>
    </citation>
    <scope>NUCLEOTIDE SEQUENCE [LARGE SCALE GENOMIC DNA]</scope>
    <source>
        <strain evidence="7 8">SOD</strain>
    </source>
</reference>
<name>A0A430HI10_9BURK</name>
<dbReference type="RefSeq" id="WP_126075915.1">
    <property type="nucleotide sequence ID" value="NZ_CP051166.1"/>
</dbReference>
<dbReference type="Proteomes" id="UP000278085">
    <property type="component" value="Unassembled WGS sequence"/>
</dbReference>
<dbReference type="Gene3D" id="3.40.50.2000">
    <property type="entry name" value="Glycogen Phosphorylase B"/>
    <property type="match status" value="2"/>
</dbReference>
<sequence>MPALQKLLFVFGTRPEAIKLAPVVLAARAHGGFEVVVCVSAQHREMLDSVLAFFGIVPEFDLNLMKPGQTLTGLTTGVLEGLAPVLDQVRPDWVLVQGDTTTAFVGALAAFYAKARVAHVEAGLRTGNIYEPFPEEMNRKLVGAIAEMHFPPTAPARANLLREGIAEERILVTGNTGIDALYLVRQRLQSDPACRAQVAAALEPQGLNRFIGPRRPFVLVTAHRRESFGAGFEAICTAIAELCTRYPAIDFVFPVHPNPAVRGAVERYLVPAGFANLVLCQPLDYLPFVAMMINASVVLTDSGGVQEEAPSLGKPVVVMRDVTERMEGAASGMVHLVGPNRERIVAAVAGLLDSEVRDGSGGNFYGDGHASLRILDTLAGFGERA</sequence>
<keyword evidence="8" id="KW-1185">Reference proteome</keyword>
<gene>
    <name evidence="7" type="ORF">EJB06_20700</name>
</gene>